<dbReference type="CDD" id="cd05382">
    <property type="entry name" value="CAP_GAPR1-like"/>
    <property type="match status" value="2"/>
</dbReference>
<dbReference type="Pfam" id="PF00188">
    <property type="entry name" value="CAP"/>
    <property type="match status" value="2"/>
</dbReference>
<accession>A0A0A9Z420</accession>
<reference evidence="2" key="1">
    <citation type="journal article" date="2014" name="PLoS ONE">
        <title>Transcriptome-Based Identification of ABC Transporters in the Western Tarnished Plant Bug Lygus hesperus.</title>
        <authorList>
            <person name="Hull J.J."/>
            <person name="Chaney K."/>
            <person name="Geib S.M."/>
            <person name="Fabrick J.A."/>
            <person name="Brent C.S."/>
            <person name="Walsh D."/>
            <person name="Lavine L.C."/>
        </authorList>
    </citation>
    <scope>NUCLEOTIDE SEQUENCE</scope>
</reference>
<dbReference type="PANTHER" id="PTHR10334">
    <property type="entry name" value="CYSTEINE-RICH SECRETORY PROTEIN-RELATED"/>
    <property type="match status" value="1"/>
</dbReference>
<proteinExistence type="predicted"/>
<dbReference type="InterPro" id="IPR014044">
    <property type="entry name" value="CAP_dom"/>
</dbReference>
<dbReference type="SUPFAM" id="SSF55797">
    <property type="entry name" value="PR-1-like"/>
    <property type="match status" value="2"/>
</dbReference>
<name>A0A0A9Z420_LYGHE</name>
<dbReference type="InterPro" id="IPR018244">
    <property type="entry name" value="Allrgn_V5/Tpx1_CS"/>
</dbReference>
<dbReference type="Gene3D" id="3.40.33.10">
    <property type="entry name" value="CAP"/>
    <property type="match status" value="2"/>
</dbReference>
<dbReference type="PROSITE" id="PS01009">
    <property type="entry name" value="CRISP_1"/>
    <property type="match status" value="1"/>
</dbReference>
<feature type="domain" description="SCP" evidence="1">
    <location>
        <begin position="203"/>
        <end position="339"/>
    </location>
</feature>
<reference evidence="2" key="2">
    <citation type="submission" date="2014-07" db="EMBL/GenBank/DDBJ databases">
        <authorList>
            <person name="Hull J."/>
        </authorList>
    </citation>
    <scope>NUCLEOTIDE SEQUENCE</scope>
</reference>
<dbReference type="FunFam" id="3.40.33.10:FF:000002">
    <property type="entry name" value="Golgi-associated plant pathogenesis-related protein 1"/>
    <property type="match status" value="2"/>
</dbReference>
<dbReference type="InterPro" id="IPR034113">
    <property type="entry name" value="SCP_GAPR1-like"/>
</dbReference>
<sequence>SQRHFVSRSCAASPVGSLACCFQCLHSPGRPPPRSRLRRLTNPQLPRSYHLQFFVQRTPPSPSSISLGMDLTRYRPSLHAHDFTPGGNSRVVMIRKKEQRTFASAKIGQETQFETLTKETVQTFRGNKIERKITSQTRGSSQQINTELLKSLSIINIGENEKEKLKKPTENGSPLSQINGVSEKKTVADKTVVKKKEGLDTNAFALECLVAHNEKRAKHKAPPLRLSKKLCKYSEEWAKHLAATGKLVHRPESAYGENLFLLWSSTGGSGIKGSEPVDNWYAEISDHIFDKEPSTLKTGHFTQVVWLESEELGVGVARSPDMKHIYVVCNYNPPGNFIGSFADNVPPIGGFLVPKPSTNPLLVTNDDTFKSEMLSLHNDYRKRHCVPTLKLSEALCKYAQEWAEHLAKTNKVVHRKQSPEVGESLFAQWSSKIAGAKDACTQWYSEVRYFTYNQEPRVLNASNFTQMVWKDTKEIGVGRAKSRLGHVYIVANYKPAGNVMGKFIENVFRPP</sequence>
<dbReference type="InterPro" id="IPR035940">
    <property type="entry name" value="CAP_sf"/>
</dbReference>
<dbReference type="SMART" id="SM00198">
    <property type="entry name" value="SCP"/>
    <property type="match status" value="2"/>
</dbReference>
<organism evidence="2">
    <name type="scientific">Lygus hesperus</name>
    <name type="common">Western plant bug</name>
    <dbReference type="NCBI Taxonomy" id="30085"/>
    <lineage>
        <taxon>Eukaryota</taxon>
        <taxon>Metazoa</taxon>
        <taxon>Ecdysozoa</taxon>
        <taxon>Arthropoda</taxon>
        <taxon>Hexapoda</taxon>
        <taxon>Insecta</taxon>
        <taxon>Pterygota</taxon>
        <taxon>Neoptera</taxon>
        <taxon>Paraneoptera</taxon>
        <taxon>Hemiptera</taxon>
        <taxon>Heteroptera</taxon>
        <taxon>Panheteroptera</taxon>
        <taxon>Cimicomorpha</taxon>
        <taxon>Miridae</taxon>
        <taxon>Mirini</taxon>
        <taxon>Lygus</taxon>
    </lineage>
</organism>
<evidence type="ECO:0000259" key="1">
    <source>
        <dbReference type="SMART" id="SM00198"/>
    </source>
</evidence>
<dbReference type="EMBL" id="GBHO01005013">
    <property type="protein sequence ID" value="JAG38591.1"/>
    <property type="molecule type" value="Transcribed_RNA"/>
</dbReference>
<gene>
    <name evidence="2" type="primary">Glipr2_3</name>
    <name evidence="2" type="ORF">CM83_86039</name>
</gene>
<dbReference type="PRINTS" id="PR00837">
    <property type="entry name" value="V5TPXLIKE"/>
</dbReference>
<dbReference type="AlphaFoldDB" id="A0A0A9Z420"/>
<protein>
    <submittedName>
        <fullName evidence="2">Golgi-associated plant pathogenesis-related protein 1</fullName>
    </submittedName>
</protein>
<dbReference type="GO" id="GO:0005576">
    <property type="term" value="C:extracellular region"/>
    <property type="evidence" value="ECO:0007669"/>
    <property type="project" value="UniProtKB-SubCell"/>
</dbReference>
<dbReference type="InterPro" id="IPR001283">
    <property type="entry name" value="CRISP-related"/>
</dbReference>
<evidence type="ECO:0000313" key="2">
    <source>
        <dbReference type="EMBL" id="JAG38591.1"/>
    </source>
</evidence>
<feature type="domain" description="SCP" evidence="1">
    <location>
        <begin position="368"/>
        <end position="501"/>
    </location>
</feature>
<feature type="non-terminal residue" evidence="2">
    <location>
        <position position="1"/>
    </location>
</feature>
<dbReference type="PROSITE" id="PS01010">
    <property type="entry name" value="CRISP_2"/>
    <property type="match status" value="1"/>
</dbReference>